<dbReference type="OrthoDB" id="6594036at2759"/>
<name>A0A5E4M9L5_9HEMI</name>
<keyword evidence="2" id="KW-0255">Endonuclease</keyword>
<sequence>MGAEYWGAAVLLMVFCYFDGVVDDDCDDNVLYLVNPKKINTSIITEYYGSDFDWAKLELHRCNIMLDVAKAKEFNLSSVRCVTFDWFKCFKEGRISIEDDHRSGRSSTSKSNDTIDFVQNKIGYDRRLTVREVANEVDISIGTCHSILSDELEKVRRKRLEPWKSKSWFLHHDNAPAHSTLSIREFLASKNVLMIPHPPYSPDLAPCDFFLFPRLKSTLKSHRFQDVDETIHKATQELKAITMEEIQRCFKKLKNTILKVIHLNSL</sequence>
<keyword evidence="3" id="KW-1185">Reference proteome</keyword>
<dbReference type="InterPro" id="IPR036397">
    <property type="entry name" value="RNaseH_sf"/>
</dbReference>
<organism evidence="2 3">
    <name type="scientific">Cinara cedri</name>
    <dbReference type="NCBI Taxonomy" id="506608"/>
    <lineage>
        <taxon>Eukaryota</taxon>
        <taxon>Metazoa</taxon>
        <taxon>Ecdysozoa</taxon>
        <taxon>Arthropoda</taxon>
        <taxon>Hexapoda</taxon>
        <taxon>Insecta</taxon>
        <taxon>Pterygota</taxon>
        <taxon>Neoptera</taxon>
        <taxon>Paraneoptera</taxon>
        <taxon>Hemiptera</taxon>
        <taxon>Sternorrhyncha</taxon>
        <taxon>Aphidomorpha</taxon>
        <taxon>Aphidoidea</taxon>
        <taxon>Aphididae</taxon>
        <taxon>Lachninae</taxon>
        <taxon>Cinara</taxon>
    </lineage>
</organism>
<dbReference type="InterPro" id="IPR052709">
    <property type="entry name" value="Transposase-MT_Hybrid"/>
</dbReference>
<dbReference type="EMBL" id="CABPRJ010000023">
    <property type="protein sequence ID" value="VVC26015.1"/>
    <property type="molecule type" value="Genomic_DNA"/>
</dbReference>
<proteinExistence type="predicted"/>
<evidence type="ECO:0000313" key="3">
    <source>
        <dbReference type="Proteomes" id="UP000325440"/>
    </source>
</evidence>
<keyword evidence="2" id="KW-0378">Hydrolase</keyword>
<protein>
    <submittedName>
        <fullName evidence="2">DDE superfamily endonuclease domain</fullName>
    </submittedName>
</protein>
<reference evidence="2 3" key="1">
    <citation type="submission" date="2019-08" db="EMBL/GenBank/DDBJ databases">
        <authorList>
            <person name="Alioto T."/>
            <person name="Alioto T."/>
            <person name="Gomez Garrido J."/>
        </authorList>
    </citation>
    <scope>NUCLEOTIDE SEQUENCE [LARGE SCALE GENOMIC DNA]</scope>
</reference>
<evidence type="ECO:0000256" key="1">
    <source>
        <dbReference type="SAM" id="SignalP"/>
    </source>
</evidence>
<feature type="signal peptide" evidence="1">
    <location>
        <begin position="1"/>
        <end position="23"/>
    </location>
</feature>
<dbReference type="PANTHER" id="PTHR46060">
    <property type="entry name" value="MARINER MOS1 TRANSPOSASE-LIKE PROTEIN"/>
    <property type="match status" value="1"/>
</dbReference>
<keyword evidence="2" id="KW-0540">Nuclease</keyword>
<dbReference type="Gene3D" id="3.30.420.10">
    <property type="entry name" value="Ribonuclease H-like superfamily/Ribonuclease H"/>
    <property type="match status" value="1"/>
</dbReference>
<gene>
    <name evidence="2" type="ORF">CINCED_3A019672</name>
</gene>
<dbReference type="PANTHER" id="PTHR46060:SF1">
    <property type="entry name" value="MARINER MOS1 TRANSPOSASE-LIKE PROTEIN"/>
    <property type="match status" value="1"/>
</dbReference>
<feature type="chain" id="PRO_5022743004" evidence="1">
    <location>
        <begin position="24"/>
        <end position="266"/>
    </location>
</feature>
<dbReference type="AlphaFoldDB" id="A0A5E4M9L5"/>
<keyword evidence="1" id="KW-0732">Signal</keyword>
<dbReference type="GO" id="GO:0003676">
    <property type="term" value="F:nucleic acid binding"/>
    <property type="evidence" value="ECO:0007669"/>
    <property type="project" value="InterPro"/>
</dbReference>
<accession>A0A5E4M9L5</accession>
<dbReference type="GO" id="GO:0004519">
    <property type="term" value="F:endonuclease activity"/>
    <property type="evidence" value="ECO:0007669"/>
    <property type="project" value="UniProtKB-KW"/>
</dbReference>
<dbReference type="Proteomes" id="UP000325440">
    <property type="component" value="Unassembled WGS sequence"/>
</dbReference>
<evidence type="ECO:0000313" key="2">
    <source>
        <dbReference type="EMBL" id="VVC26015.1"/>
    </source>
</evidence>